<comment type="catalytic activity">
    <reaction evidence="5">
        <text>[phosphatase 2A protein]-C-terminal L-leucine methyl ester + H2O = [phosphatase 2A protein]-C-terminal L-leucine + methanol + H(+)</text>
        <dbReference type="Rhea" id="RHEA:48548"/>
        <dbReference type="Rhea" id="RHEA-COMP:12134"/>
        <dbReference type="Rhea" id="RHEA-COMP:12135"/>
        <dbReference type="ChEBI" id="CHEBI:15377"/>
        <dbReference type="ChEBI" id="CHEBI:15378"/>
        <dbReference type="ChEBI" id="CHEBI:17790"/>
        <dbReference type="ChEBI" id="CHEBI:90516"/>
        <dbReference type="ChEBI" id="CHEBI:90517"/>
        <dbReference type="EC" id="3.1.1.89"/>
    </reaction>
</comment>
<evidence type="ECO:0000256" key="6">
    <source>
        <dbReference type="PIRNR" id="PIRNR022950"/>
    </source>
</evidence>
<evidence type="ECO:0000256" key="7">
    <source>
        <dbReference type="PIRSR" id="PIRSR022950-1"/>
    </source>
</evidence>
<dbReference type="PANTHER" id="PTHR14189">
    <property type="entry name" value="PROTEIN PHOSPHATASE METHYLESTERASE-1 RELATED"/>
    <property type="match status" value="1"/>
</dbReference>
<accession>A0A2G4SL12</accession>
<dbReference type="EMBL" id="KZ303858">
    <property type="protein sequence ID" value="PHZ09460.1"/>
    <property type="molecule type" value="Genomic_DNA"/>
</dbReference>
<gene>
    <name evidence="10" type="ORF">RHIMIDRAFT_47581</name>
</gene>
<evidence type="ECO:0000313" key="11">
    <source>
        <dbReference type="Proteomes" id="UP000242254"/>
    </source>
</evidence>
<sequence>MSSLEREIFKKPQLPLESIRADEGSFNNIPSSQRQRSSSQKYSPNEWQDYFDESINLNISGTNDVFRIYKSDPVKPDGPLFLMHHGAGSSGLSFGWVAKHIKELTQGEYGVIAIDCRGHGATKTEDELDFSLERMSTDLIAIIRDIVKDNQDIVLVGHSMGGSVVVNVAHKRVFKNIMGVTVIDVVEGSAMDALSSMTRILNSRPKQFNTYEQAVQWSIQSNTLMNLASAKLSIPPLLTSTDNKLKWITDLSKTQPYWSEWFTGLSEKFLNSGTAKLLILAGTDRLDKPLIIGQMQGKFQLEIFTDSGHFVQEDVPMKTATCLIEFFRRNRRLILPPKVFSK</sequence>
<dbReference type="Gene3D" id="3.40.50.1820">
    <property type="entry name" value="alpha/beta hydrolase"/>
    <property type="match status" value="1"/>
</dbReference>
<dbReference type="PIRSF" id="PIRSF022950">
    <property type="entry name" value="PPase_methylesterase_euk"/>
    <property type="match status" value="1"/>
</dbReference>
<evidence type="ECO:0000256" key="4">
    <source>
        <dbReference type="ARBA" id="ARBA00022801"/>
    </source>
</evidence>
<dbReference type="InterPro" id="IPR029058">
    <property type="entry name" value="AB_hydrolase_fold"/>
</dbReference>
<dbReference type="Proteomes" id="UP000242254">
    <property type="component" value="Unassembled WGS sequence"/>
</dbReference>
<feature type="domain" description="AB hydrolase-1" evidence="9">
    <location>
        <begin position="82"/>
        <end position="316"/>
    </location>
</feature>
<protein>
    <recommendedName>
        <fullName evidence="2 6">Protein phosphatase methylesterase 1</fullName>
        <shortName evidence="6">PME-1</shortName>
        <ecNumber evidence="6">3.1.1.-</ecNumber>
    </recommendedName>
</protein>
<dbReference type="GO" id="GO:0051723">
    <property type="term" value="F:protein methylesterase activity"/>
    <property type="evidence" value="ECO:0007669"/>
    <property type="project" value="UniProtKB-EC"/>
</dbReference>
<feature type="compositionally biased region" description="Low complexity" evidence="8">
    <location>
        <begin position="31"/>
        <end position="40"/>
    </location>
</feature>
<reference evidence="10 11" key="1">
    <citation type="journal article" date="2016" name="Proc. Natl. Acad. Sci. U.S.A.">
        <title>Lipid metabolic changes in an early divergent fungus govern the establishment of a mutualistic symbiosis with endobacteria.</title>
        <authorList>
            <person name="Lastovetsky O.A."/>
            <person name="Gaspar M.L."/>
            <person name="Mondo S.J."/>
            <person name="LaButti K.M."/>
            <person name="Sandor L."/>
            <person name="Grigoriev I.V."/>
            <person name="Henry S.A."/>
            <person name="Pawlowska T.E."/>
        </authorList>
    </citation>
    <scope>NUCLEOTIDE SEQUENCE [LARGE SCALE GENOMIC DNA]</scope>
    <source>
        <strain evidence="10 11">ATCC 52813</strain>
    </source>
</reference>
<dbReference type="InterPro" id="IPR016812">
    <property type="entry name" value="PPase_methylesterase_euk"/>
</dbReference>
<evidence type="ECO:0000256" key="2">
    <source>
        <dbReference type="ARBA" id="ARBA00020672"/>
    </source>
</evidence>
<evidence type="ECO:0000256" key="1">
    <source>
        <dbReference type="ARBA" id="ARBA00008645"/>
    </source>
</evidence>
<keyword evidence="4 6" id="KW-0378">Hydrolase</keyword>
<keyword evidence="11" id="KW-1185">Reference proteome</keyword>
<feature type="active site" evidence="7">
    <location>
        <position position="159"/>
    </location>
</feature>
<comment type="function">
    <text evidence="6">Demethylates proteins that have been reversibly carboxymethylated.</text>
</comment>
<name>A0A2G4SL12_RHIZD</name>
<proteinExistence type="inferred from homology"/>
<evidence type="ECO:0000256" key="5">
    <source>
        <dbReference type="ARBA" id="ARBA00049203"/>
    </source>
</evidence>
<dbReference type="GeneID" id="35446281"/>
<comment type="similarity">
    <text evidence="1 6">Belongs to the AB hydrolase superfamily.</text>
</comment>
<organism evidence="10 11">
    <name type="scientific">Rhizopus microsporus ATCC 52813</name>
    <dbReference type="NCBI Taxonomy" id="1340429"/>
    <lineage>
        <taxon>Eukaryota</taxon>
        <taxon>Fungi</taxon>
        <taxon>Fungi incertae sedis</taxon>
        <taxon>Mucoromycota</taxon>
        <taxon>Mucoromycotina</taxon>
        <taxon>Mucoromycetes</taxon>
        <taxon>Mucorales</taxon>
        <taxon>Mucorineae</taxon>
        <taxon>Rhizopodaceae</taxon>
        <taxon>Rhizopus</taxon>
    </lineage>
</organism>
<evidence type="ECO:0000313" key="10">
    <source>
        <dbReference type="EMBL" id="PHZ09460.1"/>
    </source>
</evidence>
<dbReference type="SUPFAM" id="SSF53474">
    <property type="entry name" value="alpha/beta-Hydrolases"/>
    <property type="match status" value="1"/>
</dbReference>
<dbReference type="InterPro" id="IPR000073">
    <property type="entry name" value="AB_hydrolase_1"/>
</dbReference>
<dbReference type="AlphaFoldDB" id="A0A2G4SL12"/>
<evidence type="ECO:0000256" key="8">
    <source>
        <dbReference type="SAM" id="MobiDB-lite"/>
    </source>
</evidence>
<feature type="active site" evidence="7">
    <location>
        <position position="184"/>
    </location>
</feature>
<dbReference type="Pfam" id="PF12697">
    <property type="entry name" value="Abhydrolase_6"/>
    <property type="match status" value="1"/>
</dbReference>
<keyword evidence="3 6" id="KW-0719">Serine esterase</keyword>
<dbReference type="STRING" id="1340429.A0A2G4SL12"/>
<feature type="region of interest" description="Disordered" evidence="8">
    <location>
        <begin position="15"/>
        <end position="44"/>
    </location>
</feature>
<dbReference type="PANTHER" id="PTHR14189:SF0">
    <property type="entry name" value="PROTEIN PHOSPHATASE METHYLESTERASE 1"/>
    <property type="match status" value="1"/>
</dbReference>
<feature type="active site" evidence="7">
    <location>
        <position position="309"/>
    </location>
</feature>
<dbReference type="RefSeq" id="XP_023463168.1">
    <property type="nucleotide sequence ID" value="XM_023615293.1"/>
</dbReference>
<evidence type="ECO:0000256" key="3">
    <source>
        <dbReference type="ARBA" id="ARBA00022487"/>
    </source>
</evidence>
<dbReference type="EC" id="3.1.1.-" evidence="6"/>
<evidence type="ECO:0000259" key="9">
    <source>
        <dbReference type="Pfam" id="PF12697"/>
    </source>
</evidence>